<feature type="domain" description="Alpha-L-rhamnosidase C-terminal" evidence="8">
    <location>
        <begin position="806"/>
        <end position="880"/>
    </location>
</feature>
<dbReference type="PANTHER" id="PTHR33307">
    <property type="entry name" value="ALPHA-RHAMNOSIDASE (EUROFUNG)"/>
    <property type="match status" value="1"/>
</dbReference>
<evidence type="ECO:0000259" key="7">
    <source>
        <dbReference type="Pfam" id="PF17389"/>
    </source>
</evidence>
<feature type="domain" description="Bacterial alpha-L-rhamnosidase N-terminal" evidence="6">
    <location>
        <begin position="174"/>
        <end position="344"/>
    </location>
</feature>
<dbReference type="GO" id="GO:0005975">
    <property type="term" value="P:carbohydrate metabolic process"/>
    <property type="evidence" value="ECO:0007669"/>
    <property type="project" value="InterPro"/>
</dbReference>
<dbReference type="Gene3D" id="2.60.120.260">
    <property type="entry name" value="Galactose-binding domain-like"/>
    <property type="match status" value="2"/>
</dbReference>
<dbReference type="Gene3D" id="2.60.40.10">
    <property type="entry name" value="Immunoglobulins"/>
    <property type="match status" value="1"/>
</dbReference>
<dbReference type="eggNOG" id="COG3408">
    <property type="taxonomic scope" value="Bacteria"/>
</dbReference>
<sequence length="914" mass="103534">MKMNVLTYGIILLLAIFSGNLHAATQVDELRCELLVNPQGIDVQQPRLSWKITSGERAVVQTGYHVLVASTIENLNNNIGDLWDSGHTASSNSISVYYAGKGLGSGTEAYWKVKIYSNKGESAWSAPASWSMGLLHYKDWAGRWIGFDDYQQTDDKTSGQLSARYFRKEFALRKPVKKATAYIMGLGLYELYLNGRKVGDQVLAPSPTDYTKNIKYNVLDLTPLVKEGAHAIGVILGNGRFYAMRQAKPYKVKSFGFPKLQMQVKVTYTDGTTELFKTDDSWKGTTEGPITANNEYDGESYDARKEMPGWATVGFDDKAWLKAEYVQEPGGNYEAQLNANMKVMQDIPPVSVTKKAANKYIVDFGQNFSGWVKMRVRGKQGTEVKLRFAESLTADGELFTTNLRDAKATDLYILKGGEQEEWEPRFTYHGFRYVEVDGYPGNLQAADIVGRFVYDEMANIGTFHSSNALLNQIHQNAWWGIASNYKGIPVDCPQRNERQPWLGDRPTSAYGESFLFDNTVLYSKWLEDIRLSQKEDGAIPDVAPAFWRYYSDNISWPGTYLFIADMLYQQTGDIRVLETHYPAMKKWMEYMRLRYTDKDGIITKDSYGDWCFPPASIEEGRGKIADKKYPSALISSAFYYHLLHTMQRFSVLTDNAKDSVIYADQALQLRKDFNTRFYNAQGYYGANTLTDNLLAMYFNLVDDENRQQLAARIVDIVEKENKGHLSTGVIGTQFIMRTLTEMGRADLAYGIATKNTYPSWGYMIENGATTIWELWNGNTAHPKMNSQNHVMMLGDLLVWYYENLAGIKTETNAFETIHMNPSFISGLTHVDASYQSLRGEISSSWTMDKRQMLWKIRIPANSKARVFIPASAPTAITEGGKKLGQIEGVRYVETQKDKVLLEVGSGEYEFKIKR</sequence>
<keyword evidence="4" id="KW-0732">Signal</keyword>
<dbReference type="Pfam" id="PF08531">
    <property type="entry name" value="Bac_rhamnosid_N"/>
    <property type="match status" value="1"/>
</dbReference>
<dbReference type="InterPro" id="IPR035396">
    <property type="entry name" value="Bac_rhamnosid6H"/>
</dbReference>
<dbReference type="InterPro" id="IPR013737">
    <property type="entry name" value="Bac_rhamnosid_N"/>
</dbReference>
<reference evidence="10" key="1">
    <citation type="submission" date="2014-04" db="EMBL/GenBank/DDBJ databases">
        <title>Whole-Genome optical mapping and complete genome sequence of Sphingobacterium deserti sp. nov., a new spaces isolated from desert in the west of China.</title>
        <authorList>
            <person name="Teng C."/>
            <person name="Zhou Z."/>
            <person name="Li X."/>
            <person name="Chen M."/>
            <person name="Lin M."/>
            <person name="Wang L."/>
            <person name="Su S."/>
            <person name="Zhang C."/>
            <person name="Zhang W."/>
        </authorList>
    </citation>
    <scope>NUCLEOTIDE SEQUENCE [LARGE SCALE GENOMIC DNA]</scope>
    <source>
        <strain evidence="10">ACCC05744</strain>
    </source>
</reference>
<protein>
    <recommendedName>
        <fullName evidence="2">alpha-L-rhamnosidase</fullName>
        <ecNumber evidence="2">3.2.1.40</ecNumber>
    </recommendedName>
</protein>
<feature type="chain" id="PRO_5002124030" description="alpha-L-rhamnosidase" evidence="4">
    <location>
        <begin position="24"/>
        <end position="914"/>
    </location>
</feature>
<dbReference type="Proteomes" id="UP000031802">
    <property type="component" value="Unassembled WGS sequence"/>
</dbReference>
<dbReference type="InterPro" id="IPR016007">
    <property type="entry name" value="Alpha_rhamnosid"/>
</dbReference>
<feature type="domain" description="Alpha-L-rhamnosidase concanavalin-like" evidence="5">
    <location>
        <begin position="355"/>
        <end position="454"/>
    </location>
</feature>
<dbReference type="Pfam" id="PF17389">
    <property type="entry name" value="Bac_rhamnosid6H"/>
    <property type="match status" value="1"/>
</dbReference>
<dbReference type="Pfam" id="PF17390">
    <property type="entry name" value="Bac_rhamnosid_C"/>
    <property type="match status" value="1"/>
</dbReference>
<evidence type="ECO:0000256" key="2">
    <source>
        <dbReference type="ARBA" id="ARBA00012652"/>
    </source>
</evidence>
<evidence type="ECO:0000256" key="1">
    <source>
        <dbReference type="ARBA" id="ARBA00001445"/>
    </source>
</evidence>
<dbReference type="PANTHER" id="PTHR33307:SF6">
    <property type="entry name" value="ALPHA-RHAMNOSIDASE (EUROFUNG)-RELATED"/>
    <property type="match status" value="1"/>
</dbReference>
<accession>A0A0B8T288</accession>
<keyword evidence="3" id="KW-0378">Hydrolase</keyword>
<dbReference type="STRING" id="1229276.DI53_1198"/>
<proteinExistence type="predicted"/>
<evidence type="ECO:0000313" key="10">
    <source>
        <dbReference type="Proteomes" id="UP000031802"/>
    </source>
</evidence>
<dbReference type="GO" id="GO:0030596">
    <property type="term" value="F:alpha-L-rhamnosidase activity"/>
    <property type="evidence" value="ECO:0007669"/>
    <property type="project" value="UniProtKB-EC"/>
</dbReference>
<dbReference type="InterPro" id="IPR008928">
    <property type="entry name" value="6-hairpin_glycosidase_sf"/>
</dbReference>
<comment type="caution">
    <text evidence="9">The sequence shown here is derived from an EMBL/GenBank/DDBJ whole genome shotgun (WGS) entry which is preliminary data.</text>
</comment>
<name>A0A0B8T288_9SPHI</name>
<evidence type="ECO:0000256" key="3">
    <source>
        <dbReference type="ARBA" id="ARBA00022801"/>
    </source>
</evidence>
<organism evidence="9 10">
    <name type="scientific">Sphingobacterium deserti</name>
    <dbReference type="NCBI Taxonomy" id="1229276"/>
    <lineage>
        <taxon>Bacteria</taxon>
        <taxon>Pseudomonadati</taxon>
        <taxon>Bacteroidota</taxon>
        <taxon>Sphingobacteriia</taxon>
        <taxon>Sphingobacteriales</taxon>
        <taxon>Sphingobacteriaceae</taxon>
        <taxon>Sphingobacterium</taxon>
    </lineage>
</organism>
<reference evidence="9 10" key="2">
    <citation type="journal article" date="2015" name="PLoS ONE">
        <title>Whole-Genome Optical Mapping and Finished Genome Sequence of Sphingobacterium deserti sp. nov., a New Species Isolated from the Western Desert of China.</title>
        <authorList>
            <person name="Teng C."/>
            <person name="Zhou Z."/>
            <person name="Molnar I."/>
            <person name="Li X."/>
            <person name="Tang R."/>
            <person name="Chen M."/>
            <person name="Wang L."/>
            <person name="Su S."/>
            <person name="Zhang W."/>
            <person name="Lin M."/>
        </authorList>
    </citation>
    <scope>NUCLEOTIDE SEQUENCE [LARGE SCALE GENOMIC DNA]</scope>
    <source>
        <strain evidence="10">ACCC05744</strain>
    </source>
</reference>
<dbReference type="Pfam" id="PF05592">
    <property type="entry name" value="Bac_rhamnosid"/>
    <property type="match status" value="1"/>
</dbReference>
<dbReference type="Pfam" id="PF25788">
    <property type="entry name" value="Ig_Rha78A_N"/>
    <property type="match status" value="1"/>
</dbReference>
<gene>
    <name evidence="9" type="ORF">DI53_1198</name>
</gene>
<dbReference type="InterPro" id="IPR013783">
    <property type="entry name" value="Ig-like_fold"/>
</dbReference>
<dbReference type="InterPro" id="IPR035398">
    <property type="entry name" value="Bac_rhamnosid_C"/>
</dbReference>
<feature type="signal peptide" evidence="4">
    <location>
        <begin position="1"/>
        <end position="23"/>
    </location>
</feature>
<dbReference type="EC" id="3.2.1.40" evidence="2"/>
<evidence type="ECO:0000259" key="6">
    <source>
        <dbReference type="Pfam" id="PF08531"/>
    </source>
</evidence>
<comment type="catalytic activity">
    <reaction evidence="1">
        <text>Hydrolysis of terminal non-reducing alpha-L-rhamnose residues in alpha-L-rhamnosides.</text>
        <dbReference type="EC" id="3.2.1.40"/>
    </reaction>
</comment>
<dbReference type="Gene3D" id="2.60.420.10">
    <property type="entry name" value="Maltose phosphorylase, domain 3"/>
    <property type="match status" value="1"/>
</dbReference>
<dbReference type="InterPro" id="IPR012341">
    <property type="entry name" value="6hp_glycosidase-like_sf"/>
</dbReference>
<dbReference type="Gene3D" id="1.50.10.10">
    <property type="match status" value="1"/>
</dbReference>
<dbReference type="SUPFAM" id="SSF48208">
    <property type="entry name" value="Six-hairpin glycosidases"/>
    <property type="match status" value="1"/>
</dbReference>
<dbReference type="RefSeq" id="WP_037496593.1">
    <property type="nucleotide sequence ID" value="NZ_JJMU01000021.1"/>
</dbReference>
<keyword evidence="10" id="KW-1185">Reference proteome</keyword>
<feature type="domain" description="Alpha-L-rhamnosidase six-hairpin glycosidase" evidence="7">
    <location>
        <begin position="459"/>
        <end position="804"/>
    </location>
</feature>
<dbReference type="PIRSF" id="PIRSF010631">
    <property type="entry name" value="A-rhamnsds"/>
    <property type="match status" value="1"/>
</dbReference>
<dbReference type="EMBL" id="JJMU01000021">
    <property type="protein sequence ID" value="KGE14971.1"/>
    <property type="molecule type" value="Genomic_DNA"/>
</dbReference>
<evidence type="ECO:0000256" key="4">
    <source>
        <dbReference type="SAM" id="SignalP"/>
    </source>
</evidence>
<evidence type="ECO:0000259" key="8">
    <source>
        <dbReference type="Pfam" id="PF17390"/>
    </source>
</evidence>
<evidence type="ECO:0000313" key="9">
    <source>
        <dbReference type="EMBL" id="KGE14971.1"/>
    </source>
</evidence>
<dbReference type="PATRIC" id="fig|1229276.3.peg.1241"/>
<dbReference type="AlphaFoldDB" id="A0A0B8T288"/>
<evidence type="ECO:0000259" key="5">
    <source>
        <dbReference type="Pfam" id="PF05592"/>
    </source>
</evidence>
<dbReference type="InterPro" id="IPR008902">
    <property type="entry name" value="Rhamnosid_concanavalin"/>
</dbReference>